<dbReference type="Pfam" id="PF00248">
    <property type="entry name" value="Aldo_ket_red"/>
    <property type="match status" value="1"/>
</dbReference>
<proteinExistence type="inferred from homology"/>
<keyword evidence="1" id="KW-0521">NADP</keyword>
<evidence type="ECO:0000256" key="2">
    <source>
        <dbReference type="ARBA" id="ARBA00038157"/>
    </source>
</evidence>
<dbReference type="Proteomes" id="UP000279259">
    <property type="component" value="Unassembled WGS sequence"/>
</dbReference>
<dbReference type="Gene3D" id="3.20.20.100">
    <property type="entry name" value="NADP-dependent oxidoreductase domain"/>
    <property type="match status" value="1"/>
</dbReference>
<gene>
    <name evidence="5" type="ORF">EHS25_004562</name>
</gene>
<feature type="region of interest" description="Disordered" evidence="3">
    <location>
        <begin position="225"/>
        <end position="247"/>
    </location>
</feature>
<dbReference type="SUPFAM" id="SSF51430">
    <property type="entry name" value="NAD(P)-linked oxidoreductase"/>
    <property type="match status" value="1"/>
</dbReference>
<dbReference type="EMBL" id="RSCD01000002">
    <property type="protein sequence ID" value="RSH94756.1"/>
    <property type="molecule type" value="Genomic_DNA"/>
</dbReference>
<dbReference type="InterPro" id="IPR050523">
    <property type="entry name" value="AKR_Detox_Biosynth"/>
</dbReference>
<evidence type="ECO:0000256" key="1">
    <source>
        <dbReference type="ARBA" id="ARBA00022857"/>
    </source>
</evidence>
<evidence type="ECO:0000313" key="6">
    <source>
        <dbReference type="Proteomes" id="UP000279259"/>
    </source>
</evidence>
<sequence>MTFGEAHAERYGVCNKETSFKILDTFFANGGISSTLHAGESIFHQDQMRVLICQQLPDGQSEEWVGEWMTSRDNRDQVFLATKYSGSCKVARPGNISSNWRGDGLKAMRLSIETSLKRLQTTFIDLFYLHAWDYTVSIPELMMGLNDLVSSGKVNYLGVSDTPAWVVAKANQYARDHGLRQFSVYQGMWNAGMRDFERDIIPMAMHEGMALAPYGTLGQGSFQTREGYAERAKSNPGRNLKPTSETDRKVSGVLEDLACERNDGTTLLNVALAYVMQKVPYVFPIVGARKVEHLEGSIQGLKVTLSQEEIERIENAVDFEHGFPTNFLNHALFDPSSKNVMVLGPESVKHNMLSEFDYVMPPSAIRFTQ</sequence>
<evidence type="ECO:0000259" key="4">
    <source>
        <dbReference type="Pfam" id="PF00248"/>
    </source>
</evidence>
<dbReference type="AlphaFoldDB" id="A0A427YUP0"/>
<dbReference type="STRING" id="1890683.A0A427YUP0"/>
<organism evidence="5 6">
    <name type="scientific">Saitozyma podzolica</name>
    <dbReference type="NCBI Taxonomy" id="1890683"/>
    <lineage>
        <taxon>Eukaryota</taxon>
        <taxon>Fungi</taxon>
        <taxon>Dikarya</taxon>
        <taxon>Basidiomycota</taxon>
        <taxon>Agaricomycotina</taxon>
        <taxon>Tremellomycetes</taxon>
        <taxon>Tremellales</taxon>
        <taxon>Trimorphomycetaceae</taxon>
        <taxon>Saitozyma</taxon>
    </lineage>
</organism>
<reference evidence="5 6" key="1">
    <citation type="submission" date="2018-11" db="EMBL/GenBank/DDBJ databases">
        <title>Genome sequence of Saitozyma podzolica DSM 27192.</title>
        <authorList>
            <person name="Aliyu H."/>
            <person name="Gorte O."/>
            <person name="Ochsenreither K."/>
        </authorList>
    </citation>
    <scope>NUCLEOTIDE SEQUENCE [LARGE SCALE GENOMIC DNA]</scope>
    <source>
        <strain evidence="5 6">DSM 27192</strain>
    </source>
</reference>
<dbReference type="InterPro" id="IPR023210">
    <property type="entry name" value="NADP_OxRdtase_dom"/>
</dbReference>
<feature type="domain" description="NADP-dependent oxidoreductase" evidence="4">
    <location>
        <begin position="2"/>
        <end position="316"/>
    </location>
</feature>
<name>A0A427YUP0_9TREE</name>
<evidence type="ECO:0000256" key="3">
    <source>
        <dbReference type="SAM" id="MobiDB-lite"/>
    </source>
</evidence>
<comment type="similarity">
    <text evidence="2">Belongs to the aldo/keto reductase family. Aldo/keto reductase 2 subfamily.</text>
</comment>
<evidence type="ECO:0000313" key="5">
    <source>
        <dbReference type="EMBL" id="RSH94756.1"/>
    </source>
</evidence>
<dbReference type="OrthoDB" id="48988at2759"/>
<keyword evidence="6" id="KW-1185">Reference proteome</keyword>
<protein>
    <recommendedName>
        <fullName evidence="4">NADP-dependent oxidoreductase domain-containing protein</fullName>
    </recommendedName>
</protein>
<dbReference type="PANTHER" id="PTHR43364">
    <property type="entry name" value="NADH-SPECIFIC METHYLGLYOXAL REDUCTASE-RELATED"/>
    <property type="match status" value="1"/>
</dbReference>
<dbReference type="PANTHER" id="PTHR43364:SF7">
    <property type="entry name" value="NADP-DEPENDENT OXIDOREDUCTASE DOMAIN-CONTAINING PROTEIN-RELATED"/>
    <property type="match status" value="1"/>
</dbReference>
<accession>A0A427YUP0</accession>
<comment type="caution">
    <text evidence="5">The sequence shown here is derived from an EMBL/GenBank/DDBJ whole genome shotgun (WGS) entry which is preliminary data.</text>
</comment>
<dbReference type="InterPro" id="IPR036812">
    <property type="entry name" value="NAD(P)_OxRdtase_dom_sf"/>
</dbReference>